<feature type="transmembrane region" description="Helical" evidence="9">
    <location>
        <begin position="32"/>
        <end position="49"/>
    </location>
</feature>
<feature type="domain" description="GGDEF" evidence="11">
    <location>
        <begin position="184"/>
        <end position="310"/>
    </location>
</feature>
<keyword evidence="13" id="KW-1185">Reference proteome</keyword>
<dbReference type="Proteomes" id="UP000479114">
    <property type="component" value="Chromosome"/>
</dbReference>
<evidence type="ECO:0000256" key="7">
    <source>
        <dbReference type="ARBA" id="ARBA00022840"/>
    </source>
</evidence>
<feature type="transmembrane region" description="Helical" evidence="9">
    <location>
        <begin position="119"/>
        <end position="139"/>
    </location>
</feature>
<dbReference type="KEGG" id="prz:GZH47_21060"/>
<dbReference type="Gene3D" id="1.10.287.130">
    <property type="match status" value="1"/>
</dbReference>
<gene>
    <name evidence="12" type="ORF">GZH47_21060</name>
</gene>
<comment type="catalytic activity">
    <reaction evidence="1">
        <text>ATP + protein L-histidine = ADP + protein N-phospho-L-histidine.</text>
        <dbReference type="EC" id="2.7.13.3"/>
    </reaction>
</comment>
<keyword evidence="8" id="KW-0902">Two-component regulatory system</keyword>
<dbReference type="SMART" id="SM00388">
    <property type="entry name" value="HisKA"/>
    <property type="match status" value="1"/>
</dbReference>
<keyword evidence="9" id="KW-1133">Transmembrane helix</keyword>
<dbReference type="InterPro" id="IPR003594">
    <property type="entry name" value="HATPase_dom"/>
</dbReference>
<dbReference type="PANTHER" id="PTHR43065:SF10">
    <property type="entry name" value="PEROXIDE STRESS-ACTIVATED HISTIDINE KINASE MAK3"/>
    <property type="match status" value="1"/>
</dbReference>
<evidence type="ECO:0000256" key="3">
    <source>
        <dbReference type="ARBA" id="ARBA00022553"/>
    </source>
</evidence>
<dbReference type="EMBL" id="CP048286">
    <property type="protein sequence ID" value="QHW33042.1"/>
    <property type="molecule type" value="Genomic_DNA"/>
</dbReference>
<evidence type="ECO:0000256" key="6">
    <source>
        <dbReference type="ARBA" id="ARBA00022777"/>
    </source>
</evidence>
<evidence type="ECO:0000259" key="11">
    <source>
        <dbReference type="PROSITE" id="PS50887"/>
    </source>
</evidence>
<evidence type="ECO:0000259" key="10">
    <source>
        <dbReference type="PROSITE" id="PS50109"/>
    </source>
</evidence>
<evidence type="ECO:0000313" key="12">
    <source>
        <dbReference type="EMBL" id="QHW33042.1"/>
    </source>
</evidence>
<dbReference type="SMART" id="SM00267">
    <property type="entry name" value="GGDEF"/>
    <property type="match status" value="1"/>
</dbReference>
<dbReference type="SMART" id="SM00387">
    <property type="entry name" value="HATPase_c"/>
    <property type="match status" value="1"/>
</dbReference>
<evidence type="ECO:0000313" key="13">
    <source>
        <dbReference type="Proteomes" id="UP000479114"/>
    </source>
</evidence>
<feature type="transmembrane region" description="Helical" evidence="9">
    <location>
        <begin position="95"/>
        <end position="113"/>
    </location>
</feature>
<dbReference type="InterPro" id="IPR000160">
    <property type="entry name" value="GGDEF_dom"/>
</dbReference>
<dbReference type="CDD" id="cd00082">
    <property type="entry name" value="HisKA"/>
    <property type="match status" value="1"/>
</dbReference>
<keyword evidence="5" id="KW-0547">Nucleotide-binding</keyword>
<dbReference type="Gene3D" id="3.30.565.10">
    <property type="entry name" value="Histidine kinase-like ATPase, C-terminal domain"/>
    <property type="match status" value="1"/>
</dbReference>
<dbReference type="InterPro" id="IPR043128">
    <property type="entry name" value="Rev_trsase/Diguanyl_cyclase"/>
</dbReference>
<dbReference type="SUPFAM" id="SSF47384">
    <property type="entry name" value="Homodimeric domain of signal transducing histidine kinase"/>
    <property type="match status" value="1"/>
</dbReference>
<name>A0A6C0P930_9BACL</name>
<dbReference type="RefSeq" id="WP_162642959.1">
    <property type="nucleotide sequence ID" value="NZ_CP048286.1"/>
</dbReference>
<keyword evidence="9" id="KW-0812">Transmembrane</keyword>
<dbReference type="InterPro" id="IPR004358">
    <property type="entry name" value="Sig_transdc_His_kin-like_C"/>
</dbReference>
<evidence type="ECO:0000256" key="2">
    <source>
        <dbReference type="ARBA" id="ARBA00012438"/>
    </source>
</evidence>
<evidence type="ECO:0000256" key="4">
    <source>
        <dbReference type="ARBA" id="ARBA00022679"/>
    </source>
</evidence>
<feature type="transmembrane region" description="Helical" evidence="9">
    <location>
        <begin position="55"/>
        <end position="83"/>
    </location>
</feature>
<keyword evidence="6" id="KW-0418">Kinase</keyword>
<dbReference type="Gene3D" id="3.30.70.270">
    <property type="match status" value="1"/>
</dbReference>
<dbReference type="SUPFAM" id="SSF55874">
    <property type="entry name" value="ATPase domain of HSP90 chaperone/DNA topoisomerase II/histidine kinase"/>
    <property type="match status" value="1"/>
</dbReference>
<organism evidence="12 13">
    <name type="scientific">Paenibacillus rhizovicinus</name>
    <dbReference type="NCBI Taxonomy" id="2704463"/>
    <lineage>
        <taxon>Bacteria</taxon>
        <taxon>Bacillati</taxon>
        <taxon>Bacillota</taxon>
        <taxon>Bacilli</taxon>
        <taxon>Bacillales</taxon>
        <taxon>Paenibacillaceae</taxon>
        <taxon>Paenibacillus</taxon>
    </lineage>
</organism>
<dbReference type="PROSITE" id="PS50887">
    <property type="entry name" value="GGDEF"/>
    <property type="match status" value="1"/>
</dbReference>
<evidence type="ECO:0000256" key="1">
    <source>
        <dbReference type="ARBA" id="ARBA00000085"/>
    </source>
</evidence>
<evidence type="ECO:0000256" key="9">
    <source>
        <dbReference type="SAM" id="Phobius"/>
    </source>
</evidence>
<reference evidence="12 13" key="1">
    <citation type="submission" date="2020-02" db="EMBL/GenBank/DDBJ databases">
        <title>Paenibacillus sp. nov., isolated from rhizosphere soil of tomato.</title>
        <authorList>
            <person name="Weon H.-Y."/>
            <person name="Lee S.A."/>
        </authorList>
    </citation>
    <scope>NUCLEOTIDE SEQUENCE [LARGE SCALE GENOMIC DNA]</scope>
    <source>
        <strain evidence="12 13">14171R-81</strain>
    </source>
</reference>
<evidence type="ECO:0000256" key="8">
    <source>
        <dbReference type="ARBA" id="ARBA00023012"/>
    </source>
</evidence>
<dbReference type="PANTHER" id="PTHR43065">
    <property type="entry name" value="SENSOR HISTIDINE KINASE"/>
    <property type="match status" value="1"/>
</dbReference>
<keyword evidence="4" id="KW-0808">Transferase</keyword>
<keyword evidence="9" id="KW-0472">Membrane</keyword>
<proteinExistence type="predicted"/>
<accession>A0A6C0P930</accession>
<dbReference type="InterPro" id="IPR036890">
    <property type="entry name" value="HATPase_C_sf"/>
</dbReference>
<dbReference type="SUPFAM" id="SSF55073">
    <property type="entry name" value="Nucleotide cyclase"/>
    <property type="match status" value="1"/>
</dbReference>
<dbReference type="InterPro" id="IPR003661">
    <property type="entry name" value="HisK_dim/P_dom"/>
</dbReference>
<dbReference type="Pfam" id="PF00990">
    <property type="entry name" value="GGDEF"/>
    <property type="match status" value="1"/>
</dbReference>
<keyword evidence="3" id="KW-0597">Phosphoprotein</keyword>
<dbReference type="GO" id="GO:0005524">
    <property type="term" value="F:ATP binding"/>
    <property type="evidence" value="ECO:0007669"/>
    <property type="project" value="UniProtKB-KW"/>
</dbReference>
<dbReference type="EC" id="2.7.13.3" evidence="2"/>
<evidence type="ECO:0000256" key="5">
    <source>
        <dbReference type="ARBA" id="ARBA00022741"/>
    </source>
</evidence>
<dbReference type="PRINTS" id="PR00344">
    <property type="entry name" value="BCTRLSENSOR"/>
</dbReference>
<dbReference type="Pfam" id="PF02518">
    <property type="entry name" value="HATPase_c"/>
    <property type="match status" value="1"/>
</dbReference>
<dbReference type="InterPro" id="IPR029787">
    <property type="entry name" value="Nucleotide_cyclase"/>
</dbReference>
<protein>
    <recommendedName>
        <fullName evidence="2">histidine kinase</fullName>
        <ecNumber evidence="2">2.7.13.3</ecNumber>
    </recommendedName>
</protein>
<dbReference type="InterPro" id="IPR005467">
    <property type="entry name" value="His_kinase_dom"/>
</dbReference>
<dbReference type="InterPro" id="IPR036097">
    <property type="entry name" value="HisK_dim/P_sf"/>
</dbReference>
<dbReference type="AlphaFoldDB" id="A0A6C0P930"/>
<dbReference type="PROSITE" id="PS50109">
    <property type="entry name" value="HIS_KIN"/>
    <property type="match status" value="1"/>
</dbReference>
<dbReference type="GO" id="GO:0000155">
    <property type="term" value="F:phosphorelay sensor kinase activity"/>
    <property type="evidence" value="ECO:0007669"/>
    <property type="project" value="InterPro"/>
</dbReference>
<dbReference type="Pfam" id="PF00512">
    <property type="entry name" value="HisKA"/>
    <property type="match status" value="1"/>
</dbReference>
<feature type="domain" description="Histidine kinase" evidence="10">
    <location>
        <begin position="321"/>
        <end position="526"/>
    </location>
</feature>
<sequence length="529" mass="60289">MVNTVLYKMLLPFMIVIISFSSIYLDRTDHAFIMVATGIVMFFAFNAKQSSHKSIYLQMAALLLFHWLSQLNWCLMIYVMLLIRQLIRSDNLIRAIISTFFIMILYSVIRFSYSPINDYAILVTFSDSASALIFVALIWKIKSNEQEKEKLEKKNNELLKKDVLTGLLNYHEFRKELIRMNARSEICFIILNCQDLRSVNFQHGYEQANMGLKEIARELDTRFSSSLVCRYGGSEFAIAMEIGNERTPEVRAIQAVDDIILHYPNLDLIYAYACSNGRAPSETIEDVENQLFMQKKEIWVNRDEHIFRADKLKVIGELAAGMAHEIRNPLTTIKGFLQLAYQNEYKDIVRYHPMIMDEITRVSELTSEFLQFSKPNLSQVKTEAIEACIARAVSIMGTEIERKGHELHVEYAGHSFSVNVERDKIVQVLVNLFKNSIDAMEDLGRIGVKVYGIDKLVYIEVSDTGTGMSDAAKDKIFEPFFTTKGHGTGLGLSISHKIIHDHGGRMEVVKTGPTGTVFSISLPIAPEPE</sequence>
<feature type="transmembrane region" description="Helical" evidence="9">
    <location>
        <begin position="6"/>
        <end position="25"/>
    </location>
</feature>
<keyword evidence="7" id="KW-0067">ATP-binding</keyword>